<protein>
    <submittedName>
        <fullName evidence="1">Uncharacterized protein</fullName>
    </submittedName>
</protein>
<comment type="caution">
    <text evidence="1">The sequence shown here is derived from an EMBL/GenBank/DDBJ whole genome shotgun (WGS) entry which is preliminary data.</text>
</comment>
<keyword evidence="2" id="KW-1185">Reference proteome</keyword>
<proteinExistence type="predicted"/>
<accession>A0ABR4BZM6</accession>
<dbReference type="Proteomes" id="UP001595075">
    <property type="component" value="Unassembled WGS sequence"/>
</dbReference>
<reference evidence="1 2" key="1">
    <citation type="journal article" date="2024" name="Commun. Biol.">
        <title>Comparative genomic analysis of thermophilic fungi reveals convergent evolutionary adaptations and gene losses.</title>
        <authorList>
            <person name="Steindorff A.S."/>
            <person name="Aguilar-Pontes M.V."/>
            <person name="Robinson A.J."/>
            <person name="Andreopoulos B."/>
            <person name="LaButti K."/>
            <person name="Kuo A."/>
            <person name="Mondo S."/>
            <person name="Riley R."/>
            <person name="Otillar R."/>
            <person name="Haridas S."/>
            <person name="Lipzen A."/>
            <person name="Grimwood J."/>
            <person name="Schmutz J."/>
            <person name="Clum A."/>
            <person name="Reid I.D."/>
            <person name="Moisan M.C."/>
            <person name="Butler G."/>
            <person name="Nguyen T.T.M."/>
            <person name="Dewar K."/>
            <person name="Conant G."/>
            <person name="Drula E."/>
            <person name="Henrissat B."/>
            <person name="Hansel C."/>
            <person name="Singer S."/>
            <person name="Hutchinson M.I."/>
            <person name="de Vries R.P."/>
            <person name="Natvig D.O."/>
            <person name="Powell A.J."/>
            <person name="Tsang A."/>
            <person name="Grigoriev I.V."/>
        </authorList>
    </citation>
    <scope>NUCLEOTIDE SEQUENCE [LARGE SCALE GENOMIC DNA]</scope>
    <source>
        <strain evidence="1 2">CBS 494.80</strain>
    </source>
</reference>
<evidence type="ECO:0000313" key="1">
    <source>
        <dbReference type="EMBL" id="KAL2063120.1"/>
    </source>
</evidence>
<name>A0ABR4BZM6_9HELO</name>
<evidence type="ECO:0000313" key="2">
    <source>
        <dbReference type="Proteomes" id="UP001595075"/>
    </source>
</evidence>
<sequence>MEAQMAMFWRLLRSRRGIYAISHSSITCPRIRSAGWTSRLLITSLNFSYQSTPYSTAYANCTRFSKYLVGHSKCLSTVPSHLFTISTKTILFFSYFSTWAHHAHENDPECQKKDWPLHKSRCKFLRNHPTGAEPRTISCGKIHSPHTRYSAVKISSEHPVFSTKVLPITAKCGYSLVVFREIEGLERGLHTDNEHAIWMNIDPYTGFAPDNWQGDIGTVVVAAADGKDLSVPVLAAITDYVNEILDAFGEGEVPTTRYSKARLDSYTTRHAAMRAEY</sequence>
<organism evidence="1 2">
    <name type="scientific">Oculimacula yallundae</name>
    <dbReference type="NCBI Taxonomy" id="86028"/>
    <lineage>
        <taxon>Eukaryota</taxon>
        <taxon>Fungi</taxon>
        <taxon>Dikarya</taxon>
        <taxon>Ascomycota</taxon>
        <taxon>Pezizomycotina</taxon>
        <taxon>Leotiomycetes</taxon>
        <taxon>Helotiales</taxon>
        <taxon>Ploettnerulaceae</taxon>
        <taxon>Oculimacula</taxon>
    </lineage>
</organism>
<gene>
    <name evidence="1" type="ORF">VTL71DRAFT_6192</name>
</gene>
<dbReference type="EMBL" id="JAZHXI010000016">
    <property type="protein sequence ID" value="KAL2063120.1"/>
    <property type="molecule type" value="Genomic_DNA"/>
</dbReference>